<dbReference type="GO" id="GO:0000398">
    <property type="term" value="P:mRNA splicing, via spliceosome"/>
    <property type="evidence" value="ECO:0007669"/>
    <property type="project" value="InterPro"/>
</dbReference>
<keyword evidence="3" id="KW-1185">Reference proteome</keyword>
<proteinExistence type="predicted"/>
<dbReference type="InterPro" id="IPR029071">
    <property type="entry name" value="Ubiquitin-like_domsf"/>
</dbReference>
<dbReference type="EMBL" id="OY731399">
    <property type="protein sequence ID" value="CAJ1928459.1"/>
    <property type="molecule type" value="Genomic_DNA"/>
</dbReference>
<reference evidence="2" key="1">
    <citation type="submission" date="2023-10" db="EMBL/GenBank/DDBJ databases">
        <authorList>
            <person name="Domelevo Entfellner J.-B."/>
        </authorList>
    </citation>
    <scope>NUCLEOTIDE SEQUENCE</scope>
</reference>
<evidence type="ECO:0000259" key="1">
    <source>
        <dbReference type="Pfam" id="PF18036"/>
    </source>
</evidence>
<dbReference type="PANTHER" id="PTHR14942:SF0">
    <property type="entry name" value="U11_U12 SMALL NUCLEAR RIBONUCLEOPROTEIN 25 KDA PROTEIN"/>
    <property type="match status" value="1"/>
</dbReference>
<dbReference type="Gene3D" id="3.10.20.90">
    <property type="entry name" value="Phosphatidylinositol 3-kinase Catalytic Subunit, Chain A, domain 1"/>
    <property type="match status" value="1"/>
</dbReference>
<dbReference type="AlphaFoldDB" id="A0AA86RW80"/>
<dbReference type="InterPro" id="IPR039690">
    <property type="entry name" value="SNRNP25"/>
</dbReference>
<dbReference type="PANTHER" id="PTHR14942">
    <property type="entry name" value="U11/U12 SMALL NUCLEAR RIBONUCLEOPROTEIN 25 KDA PROTEIN"/>
    <property type="match status" value="1"/>
</dbReference>
<organism evidence="2 3">
    <name type="scientific">Sphenostylis stenocarpa</name>
    <dbReference type="NCBI Taxonomy" id="92480"/>
    <lineage>
        <taxon>Eukaryota</taxon>
        <taxon>Viridiplantae</taxon>
        <taxon>Streptophyta</taxon>
        <taxon>Embryophyta</taxon>
        <taxon>Tracheophyta</taxon>
        <taxon>Spermatophyta</taxon>
        <taxon>Magnoliopsida</taxon>
        <taxon>eudicotyledons</taxon>
        <taxon>Gunneridae</taxon>
        <taxon>Pentapetalae</taxon>
        <taxon>rosids</taxon>
        <taxon>fabids</taxon>
        <taxon>Fabales</taxon>
        <taxon>Fabaceae</taxon>
        <taxon>Papilionoideae</taxon>
        <taxon>50 kb inversion clade</taxon>
        <taxon>NPAAA clade</taxon>
        <taxon>indigoferoid/millettioid clade</taxon>
        <taxon>Phaseoleae</taxon>
        <taxon>Sphenostylis</taxon>
    </lineage>
</organism>
<gene>
    <name evidence="2" type="ORF">AYBTSS11_LOCUS4246</name>
</gene>
<dbReference type="InterPro" id="IPR040610">
    <property type="entry name" value="SNRNP25_ubiquitin"/>
</dbReference>
<feature type="domain" description="SNRNP25 ubiquitin-like" evidence="1">
    <location>
        <begin position="2"/>
        <end position="66"/>
    </location>
</feature>
<evidence type="ECO:0000313" key="2">
    <source>
        <dbReference type="EMBL" id="CAJ1928459.1"/>
    </source>
</evidence>
<dbReference type="Pfam" id="PF18036">
    <property type="entry name" value="Ubiquitin_4"/>
    <property type="match status" value="1"/>
</dbReference>
<accession>A0AA86RW80</accession>
<sequence>MNSATVKDLKLAIKRKKVNDMEQCGMGHRHISWKHVWANYCLSCHNNKLLNDNDALQNFDVRNNSQGLAAGFKREGQLKLAAYGGLVLAMDRAPTKVAGRPAMEASSWSTVGKVTRWFELVGEGERSEGRRWLREGFTAATRGGTTAVASGGDSRWLRWKGSEGA</sequence>
<dbReference type="SUPFAM" id="SSF54236">
    <property type="entry name" value="Ubiquitin-like"/>
    <property type="match status" value="1"/>
</dbReference>
<dbReference type="Proteomes" id="UP001189624">
    <property type="component" value="Chromosome 2"/>
</dbReference>
<evidence type="ECO:0000313" key="3">
    <source>
        <dbReference type="Proteomes" id="UP001189624"/>
    </source>
</evidence>
<name>A0AA86RW80_9FABA</name>
<dbReference type="Gramene" id="rna-AYBTSS11_LOCUS4246">
    <property type="protein sequence ID" value="CAJ1928459.1"/>
    <property type="gene ID" value="gene-AYBTSS11_LOCUS4246"/>
</dbReference>
<protein>
    <recommendedName>
        <fullName evidence="1">SNRNP25 ubiquitin-like domain-containing protein</fullName>
    </recommendedName>
</protein>